<accession>D8LDB2</accession>
<keyword evidence="1" id="KW-1133">Transmembrane helix</keyword>
<protein>
    <submittedName>
        <fullName evidence="2">Uncharacterized protein</fullName>
    </submittedName>
</protein>
<proteinExistence type="predicted"/>
<keyword evidence="1" id="KW-0472">Membrane</keyword>
<gene>
    <name evidence="2" type="ORF">Esi_0116_0044</name>
</gene>
<organism evidence="2 3">
    <name type="scientific">Ectocarpus siliculosus</name>
    <name type="common">Brown alga</name>
    <name type="synonym">Conferva siliculosa</name>
    <dbReference type="NCBI Taxonomy" id="2880"/>
    <lineage>
        <taxon>Eukaryota</taxon>
        <taxon>Sar</taxon>
        <taxon>Stramenopiles</taxon>
        <taxon>Ochrophyta</taxon>
        <taxon>PX clade</taxon>
        <taxon>Phaeophyceae</taxon>
        <taxon>Ectocarpales</taxon>
        <taxon>Ectocarpaceae</taxon>
        <taxon>Ectocarpus</taxon>
    </lineage>
</organism>
<feature type="non-terminal residue" evidence="2">
    <location>
        <position position="51"/>
    </location>
</feature>
<reference evidence="2 3" key="1">
    <citation type="journal article" date="2010" name="Nature">
        <title>The Ectocarpus genome and the independent evolution of multicellularity in brown algae.</title>
        <authorList>
            <person name="Cock J.M."/>
            <person name="Sterck L."/>
            <person name="Rouze P."/>
            <person name="Scornet D."/>
            <person name="Allen A.E."/>
            <person name="Amoutzias G."/>
            <person name="Anthouard V."/>
            <person name="Artiguenave F."/>
            <person name="Aury J.M."/>
            <person name="Badger J.H."/>
            <person name="Beszteri B."/>
            <person name="Billiau K."/>
            <person name="Bonnet E."/>
            <person name="Bothwell J.H."/>
            <person name="Bowler C."/>
            <person name="Boyen C."/>
            <person name="Brownlee C."/>
            <person name="Carrano C.J."/>
            <person name="Charrier B."/>
            <person name="Cho G.Y."/>
            <person name="Coelho S.M."/>
            <person name="Collen J."/>
            <person name="Corre E."/>
            <person name="Da Silva C."/>
            <person name="Delage L."/>
            <person name="Delaroque N."/>
            <person name="Dittami S.M."/>
            <person name="Doulbeau S."/>
            <person name="Elias M."/>
            <person name="Farnham G."/>
            <person name="Gachon C.M."/>
            <person name="Gschloessl B."/>
            <person name="Heesch S."/>
            <person name="Jabbari K."/>
            <person name="Jubin C."/>
            <person name="Kawai H."/>
            <person name="Kimura K."/>
            <person name="Kloareg B."/>
            <person name="Kupper F.C."/>
            <person name="Lang D."/>
            <person name="Le Bail A."/>
            <person name="Leblanc C."/>
            <person name="Lerouge P."/>
            <person name="Lohr M."/>
            <person name="Lopez P.J."/>
            <person name="Martens C."/>
            <person name="Maumus F."/>
            <person name="Michel G."/>
            <person name="Miranda-Saavedra D."/>
            <person name="Morales J."/>
            <person name="Moreau H."/>
            <person name="Motomura T."/>
            <person name="Nagasato C."/>
            <person name="Napoli C.A."/>
            <person name="Nelson D.R."/>
            <person name="Nyvall-Collen P."/>
            <person name="Peters A.F."/>
            <person name="Pommier C."/>
            <person name="Potin P."/>
            <person name="Poulain J."/>
            <person name="Quesneville H."/>
            <person name="Read B."/>
            <person name="Rensing S.A."/>
            <person name="Ritter A."/>
            <person name="Rousvoal S."/>
            <person name="Samanta M."/>
            <person name="Samson G."/>
            <person name="Schroeder D.C."/>
            <person name="Segurens B."/>
            <person name="Strittmatter M."/>
            <person name="Tonon T."/>
            <person name="Tregear J.W."/>
            <person name="Valentin K."/>
            <person name="von Dassow P."/>
            <person name="Yamagishi T."/>
            <person name="Van de Peer Y."/>
            <person name="Wincker P."/>
        </authorList>
    </citation>
    <scope>NUCLEOTIDE SEQUENCE [LARGE SCALE GENOMIC DNA]</scope>
    <source>
        <strain evidence="3">Ec32 / CCAP1310/4</strain>
    </source>
</reference>
<dbReference type="AlphaFoldDB" id="D8LDB2"/>
<feature type="transmembrane region" description="Helical" evidence="1">
    <location>
        <begin position="21"/>
        <end position="37"/>
    </location>
</feature>
<evidence type="ECO:0000256" key="1">
    <source>
        <dbReference type="SAM" id="Phobius"/>
    </source>
</evidence>
<evidence type="ECO:0000313" key="2">
    <source>
        <dbReference type="EMBL" id="CBN80170.2"/>
    </source>
</evidence>
<name>D8LDB2_ECTSI</name>
<sequence>MDIFEIVYTYIIEMPYAHRSAAFYVFGVVSFFLWGFGSKSSPRFFIWGRGE</sequence>
<dbReference type="InParanoid" id="D8LDB2"/>
<evidence type="ECO:0000313" key="3">
    <source>
        <dbReference type="Proteomes" id="UP000002630"/>
    </source>
</evidence>
<dbReference type="Proteomes" id="UP000002630">
    <property type="component" value="Unassembled WGS sequence"/>
</dbReference>
<keyword evidence="3" id="KW-1185">Reference proteome</keyword>
<keyword evidence="1" id="KW-0812">Transmembrane</keyword>
<dbReference type="EMBL" id="FN649760">
    <property type="protein sequence ID" value="CBN80170.2"/>
    <property type="molecule type" value="Genomic_DNA"/>
</dbReference>